<feature type="transmembrane region" description="Helical" evidence="1">
    <location>
        <begin position="264"/>
        <end position="285"/>
    </location>
</feature>
<keyword evidence="1" id="KW-1133">Transmembrane helix</keyword>
<protein>
    <submittedName>
        <fullName evidence="2">Uncharacterized protein</fullName>
    </submittedName>
</protein>
<name>A0AAU9VT65_9CNID</name>
<dbReference type="AlphaFoldDB" id="A0AAU9VT65"/>
<dbReference type="SUPFAM" id="SSF50911">
    <property type="entry name" value="Mannose 6-phosphate receptor domain"/>
    <property type="match status" value="1"/>
</dbReference>
<dbReference type="Proteomes" id="UP001159428">
    <property type="component" value="Unassembled WGS sequence"/>
</dbReference>
<dbReference type="Gene3D" id="2.70.130.10">
    <property type="entry name" value="Mannose-6-phosphate receptor binding domain"/>
    <property type="match status" value="1"/>
</dbReference>
<evidence type="ECO:0000313" key="3">
    <source>
        <dbReference type="Proteomes" id="UP001159428"/>
    </source>
</evidence>
<keyword evidence="3" id="KW-1185">Reference proteome</keyword>
<sequence length="311" mass="36057">MSLSRRPFNLISISYVKRCHYGSRDLIRCLMNNSLVVLLFLGNHFTLSLQQFIELFFRRSSPMLMPKMWKRIYCWVPFVYISLHFRRVQGKFIEKASVSIPFPNNCACYDDLGRIYNLKTLQNIDETASLKAESIKYHGHRYSYNPCSPFKLGPMDGNCQRDVAICWWTPPASYQTIGMQGRARCHMNKATKKPSLVYKSRDFPHKSATVTLKCAENKKSKDDAEFEVLDEDNGIFQLTHLCACGNGCPTKSPNPHYAANSKKVIVPVVATVGPLTLMIVLWFVWRHLRRHYRNNDDGQNLIDEQYHNQFE</sequence>
<dbReference type="InterPro" id="IPR009011">
    <property type="entry name" value="Man6P_isomerase_rcpt-bd_dom_sf"/>
</dbReference>
<dbReference type="EMBL" id="CALNXJ010000003">
    <property type="protein sequence ID" value="CAH3035510.1"/>
    <property type="molecule type" value="Genomic_DNA"/>
</dbReference>
<gene>
    <name evidence="2" type="ORF">PMEA_00017398</name>
</gene>
<evidence type="ECO:0000313" key="2">
    <source>
        <dbReference type="EMBL" id="CAH3035510.1"/>
    </source>
</evidence>
<keyword evidence="1" id="KW-0812">Transmembrane</keyword>
<evidence type="ECO:0000256" key="1">
    <source>
        <dbReference type="SAM" id="Phobius"/>
    </source>
</evidence>
<reference evidence="2 3" key="1">
    <citation type="submission" date="2022-05" db="EMBL/GenBank/DDBJ databases">
        <authorList>
            <consortium name="Genoscope - CEA"/>
            <person name="William W."/>
        </authorList>
    </citation>
    <scope>NUCLEOTIDE SEQUENCE [LARGE SCALE GENOMIC DNA]</scope>
</reference>
<comment type="caution">
    <text evidence="2">The sequence shown here is derived from an EMBL/GenBank/DDBJ whole genome shotgun (WGS) entry which is preliminary data.</text>
</comment>
<organism evidence="2 3">
    <name type="scientific">Pocillopora meandrina</name>
    <dbReference type="NCBI Taxonomy" id="46732"/>
    <lineage>
        <taxon>Eukaryota</taxon>
        <taxon>Metazoa</taxon>
        <taxon>Cnidaria</taxon>
        <taxon>Anthozoa</taxon>
        <taxon>Hexacorallia</taxon>
        <taxon>Scleractinia</taxon>
        <taxon>Astrocoeniina</taxon>
        <taxon>Pocilloporidae</taxon>
        <taxon>Pocillopora</taxon>
    </lineage>
</organism>
<accession>A0AAU9VT65</accession>
<proteinExistence type="predicted"/>
<keyword evidence="1" id="KW-0472">Membrane</keyword>